<dbReference type="InterPro" id="IPR001940">
    <property type="entry name" value="Peptidase_S1C"/>
</dbReference>
<evidence type="ECO:0000256" key="3">
    <source>
        <dbReference type="ARBA" id="ARBA00022801"/>
    </source>
</evidence>
<dbReference type="Proteomes" id="UP000294919">
    <property type="component" value="Unassembled WGS sequence"/>
</dbReference>
<keyword evidence="3" id="KW-0378">Hydrolase</keyword>
<comment type="caution">
    <text evidence="5">The sequence shown here is derived from an EMBL/GenBank/DDBJ whole genome shotgun (WGS) entry which is preliminary data.</text>
</comment>
<evidence type="ECO:0000259" key="4">
    <source>
        <dbReference type="Pfam" id="PF14266"/>
    </source>
</evidence>
<dbReference type="EMBL" id="SLWV01000041">
    <property type="protein sequence ID" value="TCO68732.1"/>
    <property type="molecule type" value="Genomic_DNA"/>
</dbReference>
<dbReference type="InterPro" id="IPR025647">
    <property type="entry name" value="YceG_bac"/>
</dbReference>
<evidence type="ECO:0000256" key="1">
    <source>
        <dbReference type="ARBA" id="ARBA00010541"/>
    </source>
</evidence>
<sequence length="476" mass="55128">MIVKTKYLKTMLLQTQNLFEEIKCIFNYERKDSGSLRKSILFCRYIGIDDNVQDYMNRLKELDKYLQTIEVNYIRFTKGLEKVFDMDEIEKMKDIMDHYSALEEQGSISRYALFNLNMGYEIKNECLEWTKKLAFKEILDLYDTNNRNKSKTIRKNFGVKLLFWMNKYLKELFENACDINIIHKIVFYGEIKKHELYFLIFLSKLGCDIIYINPKEDIEDAIPEVKGYSNIIRCRKMHSEIVQWLGETSKQEIKNIPKVQATIRKERVHERPEIKINTYRPDAKRRVEKSYEEIAKLAESVVMIQAYDKNKQLIGKGSGVVISEDGFIITNFHVVGKGVFFGVVFENDPNEYMVYNVVKYHQDYDLALIKVDKPTKPIQLNDKDLVRGQQVVAIGSPLGLFNTISEGIVSGFREFDHIKMVQITAPISPGSSGGALIDRYGNLVGITTAGLEGQNLNMAVPAQYVKQFIGNILNRP</sequence>
<accession>A0A4R2K9D0</accession>
<dbReference type="Gene3D" id="2.40.10.10">
    <property type="entry name" value="Trypsin-like serine proteases"/>
    <property type="match status" value="2"/>
</dbReference>
<keyword evidence="2" id="KW-0645">Protease</keyword>
<dbReference type="GO" id="GO:0004252">
    <property type="term" value="F:serine-type endopeptidase activity"/>
    <property type="evidence" value="ECO:0007669"/>
    <property type="project" value="InterPro"/>
</dbReference>
<proteinExistence type="inferred from homology"/>
<keyword evidence="6" id="KW-1185">Reference proteome</keyword>
<organism evidence="5 6">
    <name type="scientific">Marinisporobacter balticus</name>
    <dbReference type="NCBI Taxonomy" id="2018667"/>
    <lineage>
        <taxon>Bacteria</taxon>
        <taxon>Bacillati</taxon>
        <taxon>Bacillota</taxon>
        <taxon>Clostridia</taxon>
        <taxon>Peptostreptococcales</taxon>
        <taxon>Thermotaleaceae</taxon>
        <taxon>Marinisporobacter</taxon>
    </lineage>
</organism>
<dbReference type="PANTHER" id="PTHR43343:SF3">
    <property type="entry name" value="PROTEASE DO-LIKE 8, CHLOROPLASTIC"/>
    <property type="match status" value="1"/>
</dbReference>
<dbReference type="InterPro" id="IPR009003">
    <property type="entry name" value="Peptidase_S1_PA"/>
</dbReference>
<dbReference type="PRINTS" id="PR00834">
    <property type="entry name" value="PROTEASES2C"/>
</dbReference>
<dbReference type="Pfam" id="PF14266">
    <property type="entry name" value="YceG_bac"/>
    <property type="match status" value="1"/>
</dbReference>
<evidence type="ECO:0000313" key="5">
    <source>
        <dbReference type="EMBL" id="TCO68732.1"/>
    </source>
</evidence>
<reference evidence="5 6" key="1">
    <citation type="submission" date="2019-03" db="EMBL/GenBank/DDBJ databases">
        <title>Genomic Encyclopedia of Type Strains, Phase IV (KMG-IV): sequencing the most valuable type-strain genomes for metagenomic binning, comparative biology and taxonomic classification.</title>
        <authorList>
            <person name="Goeker M."/>
        </authorList>
    </citation>
    <scope>NUCLEOTIDE SEQUENCE [LARGE SCALE GENOMIC DNA]</scope>
    <source>
        <strain evidence="5 6">DSM 102940</strain>
    </source>
</reference>
<dbReference type="GO" id="GO:0006508">
    <property type="term" value="P:proteolysis"/>
    <property type="evidence" value="ECO:0007669"/>
    <property type="project" value="UniProtKB-KW"/>
</dbReference>
<dbReference type="InterPro" id="IPR051201">
    <property type="entry name" value="Chloro_Bact_Ser_Proteases"/>
</dbReference>
<name>A0A4R2K9D0_9FIRM</name>
<dbReference type="RefSeq" id="WP_132248098.1">
    <property type="nucleotide sequence ID" value="NZ_SLWV01000041.1"/>
</dbReference>
<gene>
    <name evidence="5" type="ORF">EV214_14111</name>
</gene>
<dbReference type="Pfam" id="PF13365">
    <property type="entry name" value="Trypsin_2"/>
    <property type="match status" value="1"/>
</dbReference>
<dbReference type="PANTHER" id="PTHR43343">
    <property type="entry name" value="PEPTIDASE S12"/>
    <property type="match status" value="1"/>
</dbReference>
<dbReference type="OrthoDB" id="189537at2"/>
<dbReference type="InterPro" id="IPR043504">
    <property type="entry name" value="Peptidase_S1_PA_chymotrypsin"/>
</dbReference>
<dbReference type="SUPFAM" id="SSF50494">
    <property type="entry name" value="Trypsin-like serine proteases"/>
    <property type="match status" value="1"/>
</dbReference>
<evidence type="ECO:0000313" key="6">
    <source>
        <dbReference type="Proteomes" id="UP000294919"/>
    </source>
</evidence>
<feature type="domain" description="Putative component of 'biosynthetic module'" evidence="4">
    <location>
        <begin position="28"/>
        <end position="224"/>
    </location>
</feature>
<protein>
    <submittedName>
        <fullName evidence="5">Trypsin-like peptidase</fullName>
    </submittedName>
</protein>
<evidence type="ECO:0000256" key="2">
    <source>
        <dbReference type="ARBA" id="ARBA00022670"/>
    </source>
</evidence>
<comment type="similarity">
    <text evidence="1">Belongs to the peptidase S1C family.</text>
</comment>
<dbReference type="AlphaFoldDB" id="A0A4R2K9D0"/>